<accession>E8Z6H8</accession>
<protein>
    <submittedName>
        <fullName evidence="2">Uncharacterized protein</fullName>
    </submittedName>
</protein>
<dbReference type="AlphaFoldDB" id="E8Z6H8"/>
<dbReference type="EMBL" id="FJ600006">
    <property type="protein sequence ID" value="ACU45058.1"/>
    <property type="molecule type" value="mRNA"/>
</dbReference>
<reference evidence="2" key="1">
    <citation type="submission" date="2008-12" db="EMBL/GenBank/DDBJ databases">
        <authorList>
            <person name="Zhang H."/>
            <person name="Lin S."/>
        </authorList>
    </citation>
    <scope>NUCLEOTIDE SEQUENCE</scope>
    <source>
        <strain evidence="2">CCMP1831</strain>
    </source>
</reference>
<feature type="region of interest" description="Disordered" evidence="1">
    <location>
        <begin position="73"/>
        <end position="119"/>
    </location>
</feature>
<name>E8Z6H8_PFIPI</name>
<evidence type="ECO:0000256" key="1">
    <source>
        <dbReference type="SAM" id="MobiDB-lite"/>
    </source>
</evidence>
<feature type="compositionally biased region" description="Basic and acidic residues" evidence="1">
    <location>
        <begin position="77"/>
        <end position="100"/>
    </location>
</feature>
<feature type="non-terminal residue" evidence="2">
    <location>
        <position position="1"/>
    </location>
</feature>
<organism evidence="2">
    <name type="scientific">Pfiesteria piscicida</name>
    <name type="common">Phantom dinoflagellate</name>
    <dbReference type="NCBI Taxonomy" id="71001"/>
    <lineage>
        <taxon>Eukaryota</taxon>
        <taxon>Sar</taxon>
        <taxon>Alveolata</taxon>
        <taxon>Dinophyceae</taxon>
        <taxon>Peridiniales</taxon>
        <taxon>Pfiesteriaceae</taxon>
        <taxon>Pfiesteria</taxon>
    </lineage>
</organism>
<sequence>FSLSHLPRSARCLNVLRLIVCSSFRLRESAAFIDAAPKFVQDAGQKVQSWVPKDTRDFFSQKASDVKNFASSTMDGVSKHWKENPEKVKQWNKPKDEGSGKTDAPAVGSKAKKLDQDKGTVMHSERFGCMMEKEDGKLNEGALTAEQREHIHHYRPHHNHEYQHSHKGGLTGHLH</sequence>
<proteinExistence type="evidence at transcript level"/>
<evidence type="ECO:0000313" key="2">
    <source>
        <dbReference type="EMBL" id="ACU45058.1"/>
    </source>
</evidence>
<reference evidence="2" key="2">
    <citation type="book" date="2010" name="PROCEEDINGS OF 13TH INTERNATIONAL CONFERENCE ON HARMFUL ALGAE" publisher="International Society For The Study of Harmful Algae" city="Hong Kong, China">
        <title>Dinoflagellate meta-transcriptomics enabled by spliced leader.</title>
        <editorList>
            <person name="Unknown A."/>
        </editorList>
        <authorList>
            <person name="Lin S."/>
            <person name="Zhang H."/>
        </authorList>
    </citation>
    <scope>NUCLEOTIDE SEQUENCE</scope>
    <source>
        <strain evidence="2">CCMP1831</strain>
    </source>
</reference>